<feature type="domain" description="Transglycosylase SLT" evidence="2">
    <location>
        <begin position="44"/>
        <end position="153"/>
    </location>
</feature>
<keyword evidence="1" id="KW-0812">Transmembrane</keyword>
<dbReference type="Pfam" id="PF01464">
    <property type="entry name" value="SLT"/>
    <property type="match status" value="1"/>
</dbReference>
<evidence type="ECO:0000259" key="2">
    <source>
        <dbReference type="Pfam" id="PF01464"/>
    </source>
</evidence>
<gene>
    <name evidence="3" type="ORF">HMPREF9246_0162</name>
</gene>
<evidence type="ECO:0000313" key="3">
    <source>
        <dbReference type="EMBL" id="EGC83007.1"/>
    </source>
</evidence>
<dbReference type="CDD" id="cd16896">
    <property type="entry name" value="LT_Slt70-like"/>
    <property type="match status" value="1"/>
</dbReference>
<dbReference type="InterPro" id="IPR008258">
    <property type="entry name" value="Transglycosylase_SLT_dom_1"/>
</dbReference>
<evidence type="ECO:0000256" key="1">
    <source>
        <dbReference type="SAM" id="Phobius"/>
    </source>
</evidence>
<dbReference type="OrthoDB" id="9815002at2"/>
<protein>
    <submittedName>
        <fullName evidence="3">Transglycosylase SLT domain protein</fullName>
    </submittedName>
</protein>
<dbReference type="PANTHER" id="PTHR37423:SF2">
    <property type="entry name" value="MEMBRANE-BOUND LYTIC MUREIN TRANSGLYCOSYLASE C"/>
    <property type="match status" value="1"/>
</dbReference>
<dbReference type="RefSeq" id="WP_004818886.1">
    <property type="nucleotide sequence ID" value="NZ_AEXN01000053.1"/>
</dbReference>
<dbReference type="InterPro" id="IPR023346">
    <property type="entry name" value="Lysozyme-like_dom_sf"/>
</dbReference>
<accession>F0H3F6</accession>
<dbReference type="EMBL" id="AEXN01000053">
    <property type="protein sequence ID" value="EGC83007.1"/>
    <property type="molecule type" value="Genomic_DNA"/>
</dbReference>
<dbReference type="SUPFAM" id="SSF53955">
    <property type="entry name" value="Lysozyme-like"/>
    <property type="match status" value="1"/>
</dbReference>
<dbReference type="Gene3D" id="1.10.530.10">
    <property type="match status" value="1"/>
</dbReference>
<feature type="transmembrane region" description="Helical" evidence="1">
    <location>
        <begin position="7"/>
        <end position="31"/>
    </location>
</feature>
<keyword evidence="1" id="KW-1133">Transmembrane helix</keyword>
<name>F0H3F6_9FIRM</name>
<evidence type="ECO:0000313" key="4">
    <source>
        <dbReference type="Proteomes" id="UP000005277"/>
    </source>
</evidence>
<comment type="caution">
    <text evidence="3">The sequence shown here is derived from an EMBL/GenBank/DDBJ whole genome shotgun (WGS) entry which is preliminary data.</text>
</comment>
<dbReference type="PANTHER" id="PTHR37423">
    <property type="entry name" value="SOLUBLE LYTIC MUREIN TRANSGLYCOSYLASE-RELATED"/>
    <property type="match status" value="1"/>
</dbReference>
<reference evidence="3 4" key="1">
    <citation type="submission" date="2011-01" db="EMBL/GenBank/DDBJ databases">
        <authorList>
            <person name="Durkin A.S."/>
            <person name="Madupu R."/>
            <person name="Torralba M."/>
            <person name="Gillis M."/>
            <person name="Methe B."/>
            <person name="Sutton G."/>
            <person name="Nelson K.E."/>
        </authorList>
    </citation>
    <scope>NUCLEOTIDE SEQUENCE [LARGE SCALE GENOMIC DNA]</scope>
    <source>
        <strain evidence="3 4">ACS-025-V-Sch4</strain>
    </source>
</reference>
<proteinExistence type="predicted"/>
<organism evidence="3 4">
    <name type="scientific">Anaerococcus hydrogenalis ACS-025-V-Sch4</name>
    <dbReference type="NCBI Taxonomy" id="879306"/>
    <lineage>
        <taxon>Bacteria</taxon>
        <taxon>Bacillati</taxon>
        <taxon>Bacillota</taxon>
        <taxon>Tissierellia</taxon>
        <taxon>Tissierellales</taxon>
        <taxon>Peptoniphilaceae</taxon>
        <taxon>Anaerococcus</taxon>
    </lineage>
</organism>
<dbReference type="Proteomes" id="UP000005277">
    <property type="component" value="Unassembled WGS sequence"/>
</dbReference>
<keyword evidence="1" id="KW-0472">Membrane</keyword>
<sequence length="218" mass="25264">MKALKSIFKIIGLIIISVVMAIIISFSIVAYQTSRQKIAYQDEIKKYSEKYNMDPLLIASIIKVESDYDNEAHSNQNAKGLMQLLDTSAKHSSELIGEEYYPDKLKDVDYNLNLGVGYFNYLYKYYNDIDLALAAYNGGIGNVDKWIQEKKIDKHDPDPTKIPVEETRQYVIKINSNYDLMKVFYEDGLPSEKELKNRKDLSIKNYKKFVKKILFDVL</sequence>
<keyword evidence="4" id="KW-1185">Reference proteome</keyword>
<dbReference type="AlphaFoldDB" id="F0H3F6"/>